<dbReference type="AlphaFoldDB" id="A0A4D6NGN0"/>
<organism evidence="1 2">
    <name type="scientific">Vigna unguiculata</name>
    <name type="common">Cowpea</name>
    <dbReference type="NCBI Taxonomy" id="3917"/>
    <lineage>
        <taxon>Eukaryota</taxon>
        <taxon>Viridiplantae</taxon>
        <taxon>Streptophyta</taxon>
        <taxon>Embryophyta</taxon>
        <taxon>Tracheophyta</taxon>
        <taxon>Spermatophyta</taxon>
        <taxon>Magnoliopsida</taxon>
        <taxon>eudicotyledons</taxon>
        <taxon>Gunneridae</taxon>
        <taxon>Pentapetalae</taxon>
        <taxon>rosids</taxon>
        <taxon>fabids</taxon>
        <taxon>Fabales</taxon>
        <taxon>Fabaceae</taxon>
        <taxon>Papilionoideae</taxon>
        <taxon>50 kb inversion clade</taxon>
        <taxon>NPAAA clade</taxon>
        <taxon>indigoferoid/millettioid clade</taxon>
        <taxon>Phaseoleae</taxon>
        <taxon>Vigna</taxon>
    </lineage>
</organism>
<accession>A0A4D6NGN0</accession>
<protein>
    <submittedName>
        <fullName evidence="1">Uncharacterized protein</fullName>
    </submittedName>
</protein>
<keyword evidence="2" id="KW-1185">Reference proteome</keyword>
<proteinExistence type="predicted"/>
<evidence type="ECO:0000313" key="2">
    <source>
        <dbReference type="Proteomes" id="UP000501690"/>
    </source>
</evidence>
<sequence length="53" mass="5778">MGLLSHRPGVQEEQEGRGFWVTGYCPPRQCSLARRGGLLSLGASRQGHVEGRV</sequence>
<name>A0A4D6NGN0_VIGUN</name>
<dbReference type="Proteomes" id="UP000501690">
    <property type="component" value="Linkage Group LG10"/>
</dbReference>
<reference evidence="1 2" key="1">
    <citation type="submission" date="2019-04" db="EMBL/GenBank/DDBJ databases">
        <title>An improved genome assembly and genetic linkage map for asparagus bean, Vigna unguiculata ssp. sesquipedialis.</title>
        <authorList>
            <person name="Xia Q."/>
            <person name="Zhang R."/>
            <person name="Dong Y."/>
        </authorList>
    </citation>
    <scope>NUCLEOTIDE SEQUENCE [LARGE SCALE GENOMIC DNA]</scope>
    <source>
        <tissue evidence="1">Leaf</tissue>
    </source>
</reference>
<dbReference type="EMBL" id="CP039354">
    <property type="protein sequence ID" value="QCE11844.1"/>
    <property type="molecule type" value="Genomic_DNA"/>
</dbReference>
<evidence type="ECO:0000313" key="1">
    <source>
        <dbReference type="EMBL" id="QCE11844.1"/>
    </source>
</evidence>
<gene>
    <name evidence="1" type="ORF">DEO72_LG10g3082</name>
</gene>